<comment type="catalytic activity">
    <reaction evidence="7">
        <text>a 2'-deoxycytidine in DNA + S-adenosyl-L-methionine = an N(4)-methyl-2'-deoxycytidine in DNA + S-adenosyl-L-homocysteine + H(+)</text>
        <dbReference type="Rhea" id="RHEA:16857"/>
        <dbReference type="Rhea" id="RHEA-COMP:11369"/>
        <dbReference type="Rhea" id="RHEA-COMP:13674"/>
        <dbReference type="ChEBI" id="CHEBI:15378"/>
        <dbReference type="ChEBI" id="CHEBI:57856"/>
        <dbReference type="ChEBI" id="CHEBI:59789"/>
        <dbReference type="ChEBI" id="CHEBI:85452"/>
        <dbReference type="ChEBI" id="CHEBI:137933"/>
        <dbReference type="EC" id="2.1.1.113"/>
    </reaction>
</comment>
<keyword evidence="5" id="KW-0680">Restriction system</keyword>
<dbReference type="RefSeq" id="WP_308476774.1">
    <property type="nucleotide sequence ID" value="NZ_OY726394.1"/>
</dbReference>
<reference evidence="10 11" key="1">
    <citation type="submission" date="2023-08" db="EMBL/GenBank/DDBJ databases">
        <authorList>
            <person name="Folkvardsen B D."/>
            <person name="Norman A."/>
        </authorList>
    </citation>
    <scope>NUCLEOTIDE SEQUENCE [LARGE SCALE GENOMIC DNA]</scope>
    <source>
        <strain evidence="10 11">Mu0083</strain>
    </source>
</reference>
<evidence type="ECO:0000256" key="4">
    <source>
        <dbReference type="ARBA" id="ARBA00022691"/>
    </source>
</evidence>
<evidence type="ECO:0000256" key="3">
    <source>
        <dbReference type="ARBA" id="ARBA00022679"/>
    </source>
</evidence>
<gene>
    <name evidence="10" type="ORF">MU0083_001750</name>
</gene>
<evidence type="ECO:0000313" key="10">
    <source>
        <dbReference type="EMBL" id="CAJ1497733.1"/>
    </source>
</evidence>
<dbReference type="GO" id="GO:0032259">
    <property type="term" value="P:methylation"/>
    <property type="evidence" value="ECO:0007669"/>
    <property type="project" value="UniProtKB-KW"/>
</dbReference>
<keyword evidence="2 10" id="KW-0489">Methyltransferase</keyword>
<dbReference type="PROSITE" id="PS00093">
    <property type="entry name" value="N4_MTASE"/>
    <property type="match status" value="1"/>
</dbReference>
<dbReference type="InterPro" id="IPR017985">
    <property type="entry name" value="MeTrfase_CN4_CS"/>
</dbReference>
<comment type="similarity">
    <text evidence="1">Belongs to the N(4)/N(6)-methyltransferase family. N(4) subfamily.</text>
</comment>
<evidence type="ECO:0000256" key="5">
    <source>
        <dbReference type="ARBA" id="ARBA00022747"/>
    </source>
</evidence>
<evidence type="ECO:0000256" key="8">
    <source>
        <dbReference type="RuleBase" id="RU362026"/>
    </source>
</evidence>
<evidence type="ECO:0000259" key="9">
    <source>
        <dbReference type="Pfam" id="PF01555"/>
    </source>
</evidence>
<dbReference type="EMBL" id="OY726394">
    <property type="protein sequence ID" value="CAJ1497733.1"/>
    <property type="molecule type" value="Genomic_DNA"/>
</dbReference>
<proteinExistence type="inferred from homology"/>
<dbReference type="GO" id="GO:0008168">
    <property type="term" value="F:methyltransferase activity"/>
    <property type="evidence" value="ECO:0007669"/>
    <property type="project" value="UniProtKB-KW"/>
</dbReference>
<dbReference type="Pfam" id="PF01555">
    <property type="entry name" value="N6_N4_Mtase"/>
    <property type="match status" value="1"/>
</dbReference>
<evidence type="ECO:0000256" key="1">
    <source>
        <dbReference type="ARBA" id="ARBA00010203"/>
    </source>
</evidence>
<keyword evidence="4" id="KW-0949">S-adenosyl-L-methionine</keyword>
<dbReference type="Proteomes" id="UP001190336">
    <property type="component" value="Chromosome"/>
</dbReference>
<name>A0ABN9MZ91_9MYCO</name>
<protein>
    <recommendedName>
        <fullName evidence="8">Methyltransferase</fullName>
        <ecNumber evidence="8">2.1.1.-</ecNumber>
    </recommendedName>
</protein>
<dbReference type="Gene3D" id="3.40.50.150">
    <property type="entry name" value="Vaccinia Virus protein VP39"/>
    <property type="match status" value="2"/>
</dbReference>
<organism evidence="10 11">
    <name type="scientific">[Mycobacterium] kokjensenii</name>
    <dbReference type="NCBI Taxonomy" id="3064287"/>
    <lineage>
        <taxon>Bacteria</taxon>
        <taxon>Bacillati</taxon>
        <taxon>Actinomycetota</taxon>
        <taxon>Actinomycetes</taxon>
        <taxon>Mycobacteriales</taxon>
        <taxon>Mycobacteriaceae</taxon>
        <taxon>Mycolicibacter</taxon>
    </lineage>
</organism>
<evidence type="ECO:0000256" key="6">
    <source>
        <dbReference type="ARBA" id="ARBA00023125"/>
    </source>
</evidence>
<dbReference type="InterPro" id="IPR029063">
    <property type="entry name" value="SAM-dependent_MTases_sf"/>
</dbReference>
<dbReference type="SUPFAM" id="SSF53335">
    <property type="entry name" value="S-adenosyl-L-methionine-dependent methyltransferases"/>
    <property type="match status" value="1"/>
</dbReference>
<dbReference type="InterPro" id="IPR002941">
    <property type="entry name" value="DNA_methylase_N4/N6"/>
</dbReference>
<keyword evidence="11" id="KW-1185">Reference proteome</keyword>
<feature type="domain" description="DNA methylase N-4/N-6" evidence="9">
    <location>
        <begin position="62"/>
        <end position="113"/>
    </location>
</feature>
<dbReference type="EC" id="2.1.1.-" evidence="8"/>
<keyword evidence="3" id="KW-0808">Transferase</keyword>
<dbReference type="InterPro" id="IPR001091">
    <property type="entry name" value="RM_Methyltransferase"/>
</dbReference>
<dbReference type="PRINTS" id="PR00508">
    <property type="entry name" value="S21N4MTFRASE"/>
</dbReference>
<sequence length="261" mass="28644">MPTSTFSQPARFVDAENPLPLDKPPTGAAITSPLDFELFATHDAFLAERPPGADEDVHMLPAVVDHVIERCSEPGDLVFDPFAGFGTTLDRAVALGRKALGIELLSERVDYVQKRVPRARVLQGDARELITVIRESGWQVPDAGVALIVTSPPYMTREHQDADPLTGYREFDIGYGRYLAQLGTVAAQCARLLAPGGFAVWNVADIHHMGCTTHLIADCAHVLEQHLTPAGLTKVRWDRYPHDLIDDALLVFERTPVPQHG</sequence>
<evidence type="ECO:0000256" key="2">
    <source>
        <dbReference type="ARBA" id="ARBA00022603"/>
    </source>
</evidence>
<accession>A0ABN9MZ91</accession>
<evidence type="ECO:0000313" key="11">
    <source>
        <dbReference type="Proteomes" id="UP001190336"/>
    </source>
</evidence>
<evidence type="ECO:0000256" key="7">
    <source>
        <dbReference type="ARBA" id="ARBA00049120"/>
    </source>
</evidence>
<keyword evidence="6" id="KW-0238">DNA-binding</keyword>